<dbReference type="AlphaFoldDB" id="A0A4Y7R6T2"/>
<dbReference type="RefSeq" id="WP_190259492.1">
    <property type="nucleotide sequence ID" value="NZ_QFGA01000004.1"/>
</dbReference>
<sequence>MNVKNVTENRKARHEYHIMETFEAGIALFGTEVKSLRAGKANLQDSFARVENAELMLYNMHISPYEQGNQFNHEPKRTRRLLMHKYEIMRLLGKTREKGLALIPLKVYFKNGLAKVELALAKGKKLYDRRDDIAAKDAKREMDRAMKERSKLNY</sequence>
<keyword evidence="2 3" id="KW-0694">RNA-binding</keyword>
<dbReference type="PANTHER" id="PTHR30308">
    <property type="entry name" value="TMRNA-BINDING COMPONENT OF TRANS-TRANSLATION TAGGING COMPLEX"/>
    <property type="match status" value="1"/>
</dbReference>
<evidence type="ECO:0000256" key="2">
    <source>
        <dbReference type="ARBA" id="ARBA00022884"/>
    </source>
</evidence>
<name>A0A4Y7R6T2_9FIRM</name>
<dbReference type="GO" id="GO:0003723">
    <property type="term" value="F:RNA binding"/>
    <property type="evidence" value="ECO:0007669"/>
    <property type="project" value="UniProtKB-UniRule"/>
</dbReference>
<comment type="function">
    <text evidence="3">Required for rescue of stalled ribosomes mediated by trans-translation. Binds to transfer-messenger RNA (tmRNA), required for stable association of tmRNA with ribosomes. tmRNA and SmpB together mimic tRNA shape, replacing the anticodon stem-loop with SmpB. tmRNA is encoded by the ssrA gene; the 2 termini fold to resemble tRNA(Ala) and it encodes a 'tag peptide', a short internal open reading frame. During trans-translation Ala-aminoacylated tmRNA acts like a tRNA, entering the A-site of stalled ribosomes, displacing the stalled mRNA. The ribosome then switches to translate the ORF on the tmRNA; the nascent peptide is terminated with the 'tag peptide' encoded by the tmRNA and targeted for degradation. The ribosome is freed to recommence translation, which seems to be the essential function of trans-translation.</text>
</comment>
<evidence type="ECO:0000256" key="1">
    <source>
        <dbReference type="ARBA" id="ARBA00022490"/>
    </source>
</evidence>
<evidence type="ECO:0000313" key="4">
    <source>
        <dbReference type="EMBL" id="TEB04351.1"/>
    </source>
</evidence>
<dbReference type="GO" id="GO:0070929">
    <property type="term" value="P:trans-translation"/>
    <property type="evidence" value="ECO:0007669"/>
    <property type="project" value="UniProtKB-UniRule"/>
</dbReference>
<organism evidence="4 5">
    <name type="scientific">Pelotomaculum schinkii</name>
    <dbReference type="NCBI Taxonomy" id="78350"/>
    <lineage>
        <taxon>Bacteria</taxon>
        <taxon>Bacillati</taxon>
        <taxon>Bacillota</taxon>
        <taxon>Clostridia</taxon>
        <taxon>Eubacteriales</taxon>
        <taxon>Desulfotomaculaceae</taxon>
        <taxon>Pelotomaculum</taxon>
    </lineage>
</organism>
<evidence type="ECO:0000313" key="5">
    <source>
        <dbReference type="Proteomes" id="UP000298324"/>
    </source>
</evidence>
<reference evidence="4 5" key="1">
    <citation type="journal article" date="2018" name="Environ. Microbiol.">
        <title>Novel energy conservation strategies and behaviour of Pelotomaculum schinkii driving syntrophic propionate catabolism.</title>
        <authorList>
            <person name="Hidalgo-Ahumada C.A.P."/>
            <person name="Nobu M.K."/>
            <person name="Narihiro T."/>
            <person name="Tamaki H."/>
            <person name="Liu W.T."/>
            <person name="Kamagata Y."/>
            <person name="Stams A.J.M."/>
            <person name="Imachi H."/>
            <person name="Sousa D.Z."/>
        </authorList>
    </citation>
    <scope>NUCLEOTIDE SEQUENCE [LARGE SCALE GENOMIC DNA]</scope>
    <source>
        <strain evidence="4 5">HH</strain>
    </source>
</reference>
<protein>
    <recommendedName>
        <fullName evidence="3">SsrA-binding protein</fullName>
    </recommendedName>
    <alternativeName>
        <fullName evidence="3">Small protein B</fullName>
    </alternativeName>
</protein>
<dbReference type="GO" id="GO:0005829">
    <property type="term" value="C:cytosol"/>
    <property type="evidence" value="ECO:0007669"/>
    <property type="project" value="TreeGrafter"/>
</dbReference>
<comment type="similarity">
    <text evidence="3">Belongs to the SmpB family.</text>
</comment>
<accession>A0A4Y7R6T2</accession>
<dbReference type="NCBIfam" id="TIGR00086">
    <property type="entry name" value="smpB"/>
    <property type="match status" value="1"/>
</dbReference>
<dbReference type="Proteomes" id="UP000298324">
    <property type="component" value="Unassembled WGS sequence"/>
</dbReference>
<dbReference type="EMBL" id="QFGA01000004">
    <property type="protein sequence ID" value="TEB04351.1"/>
    <property type="molecule type" value="Genomic_DNA"/>
</dbReference>
<proteinExistence type="inferred from homology"/>
<dbReference type="CDD" id="cd09294">
    <property type="entry name" value="SmpB"/>
    <property type="match status" value="1"/>
</dbReference>
<comment type="subcellular location">
    <subcellularLocation>
        <location evidence="3">Cytoplasm</location>
    </subcellularLocation>
    <text evidence="3">The tmRNA-SmpB complex associates with stalled 70S ribosomes.</text>
</comment>
<dbReference type="InterPro" id="IPR000037">
    <property type="entry name" value="SsrA-bd_prot"/>
</dbReference>
<dbReference type="Pfam" id="PF01668">
    <property type="entry name" value="SmpB"/>
    <property type="match status" value="1"/>
</dbReference>
<dbReference type="PROSITE" id="PS01317">
    <property type="entry name" value="SSRP"/>
    <property type="match status" value="1"/>
</dbReference>
<dbReference type="NCBIfam" id="NF003843">
    <property type="entry name" value="PRK05422.1"/>
    <property type="match status" value="1"/>
</dbReference>
<keyword evidence="1 3" id="KW-0963">Cytoplasm</keyword>
<comment type="caution">
    <text evidence="4">The sequence shown here is derived from an EMBL/GenBank/DDBJ whole genome shotgun (WGS) entry which is preliminary data.</text>
</comment>
<dbReference type="HAMAP" id="MF_00023">
    <property type="entry name" value="SmpB"/>
    <property type="match status" value="1"/>
</dbReference>
<gene>
    <name evidence="3 4" type="primary">smpB</name>
    <name evidence="4" type="ORF">Psch_04077</name>
</gene>
<dbReference type="Gene3D" id="2.40.280.10">
    <property type="match status" value="1"/>
</dbReference>
<dbReference type="InterPro" id="IPR023620">
    <property type="entry name" value="SmpB"/>
</dbReference>
<keyword evidence="5" id="KW-1185">Reference proteome</keyword>
<dbReference type="InterPro" id="IPR020081">
    <property type="entry name" value="SsrA-bd_prot_CS"/>
</dbReference>
<dbReference type="SUPFAM" id="SSF74982">
    <property type="entry name" value="Small protein B (SmpB)"/>
    <property type="match status" value="1"/>
</dbReference>
<dbReference type="PANTHER" id="PTHR30308:SF2">
    <property type="entry name" value="SSRA-BINDING PROTEIN"/>
    <property type="match status" value="1"/>
</dbReference>
<dbReference type="GO" id="GO:0070930">
    <property type="term" value="P:trans-translation-dependent protein tagging"/>
    <property type="evidence" value="ECO:0007669"/>
    <property type="project" value="TreeGrafter"/>
</dbReference>
<evidence type="ECO:0000256" key="3">
    <source>
        <dbReference type="HAMAP-Rule" id="MF_00023"/>
    </source>
</evidence>